<dbReference type="GO" id="GO:0005524">
    <property type="term" value="F:ATP binding"/>
    <property type="evidence" value="ECO:0007669"/>
    <property type="project" value="InterPro"/>
</dbReference>
<evidence type="ECO:0000313" key="2">
    <source>
        <dbReference type="EMBL" id="ARF10173.1"/>
    </source>
</evidence>
<dbReference type="EMBL" id="KY684103">
    <property type="protein sequence ID" value="ARF10173.1"/>
    <property type="molecule type" value="Genomic_DNA"/>
</dbReference>
<dbReference type="Pfam" id="PF00485">
    <property type="entry name" value="PRK"/>
    <property type="match status" value="1"/>
</dbReference>
<dbReference type="Gene3D" id="3.40.50.300">
    <property type="entry name" value="P-loop containing nucleotide triphosphate hydrolases"/>
    <property type="match status" value="1"/>
</dbReference>
<dbReference type="InterPro" id="IPR006083">
    <property type="entry name" value="PRK/URK"/>
</dbReference>
<dbReference type="InterPro" id="IPR027417">
    <property type="entry name" value="P-loop_NTPase"/>
</dbReference>
<keyword evidence="2" id="KW-0808">Transferase</keyword>
<organism evidence="2">
    <name type="scientific">Hokovirus HKV1</name>
    <dbReference type="NCBI Taxonomy" id="1977638"/>
    <lineage>
        <taxon>Viruses</taxon>
        <taxon>Varidnaviria</taxon>
        <taxon>Bamfordvirae</taxon>
        <taxon>Nucleocytoviricota</taxon>
        <taxon>Megaviricetes</taxon>
        <taxon>Imitervirales</taxon>
        <taxon>Mimiviridae</taxon>
        <taxon>Klosneuvirinae</taxon>
        <taxon>Hokovirus</taxon>
    </lineage>
</organism>
<feature type="domain" description="Phosphoribulokinase/uridine kinase" evidence="1">
    <location>
        <begin position="12"/>
        <end position="188"/>
    </location>
</feature>
<keyword evidence="2" id="KW-0418">Kinase</keyword>
<reference evidence="2" key="1">
    <citation type="journal article" date="2017" name="Science">
        <title>Giant viruses with an expanded complement of translation system components.</title>
        <authorList>
            <person name="Schulz F."/>
            <person name="Yutin N."/>
            <person name="Ivanova N.N."/>
            <person name="Ortega D.R."/>
            <person name="Lee T.K."/>
            <person name="Vierheilig J."/>
            <person name="Daims H."/>
            <person name="Horn M."/>
            <person name="Wagner M."/>
            <person name="Jensen G.J."/>
            <person name="Kyrpides N.C."/>
            <person name="Koonin E.V."/>
            <person name="Woyke T."/>
        </authorList>
    </citation>
    <scope>NUCLEOTIDE SEQUENCE</scope>
    <source>
        <strain evidence="2">HKV1</strain>
    </source>
</reference>
<dbReference type="PRINTS" id="PR00988">
    <property type="entry name" value="URIDINKINASE"/>
</dbReference>
<protein>
    <submittedName>
        <fullName evidence="2">Phosphoribulokinase / Uridine kinase family protein</fullName>
    </submittedName>
</protein>
<evidence type="ECO:0000259" key="1">
    <source>
        <dbReference type="Pfam" id="PF00485"/>
    </source>
</evidence>
<accession>A0A1V0SEN1</accession>
<gene>
    <name evidence="2" type="ORF">Hokovirus_1_52</name>
</gene>
<sequence length="237" mass="27538">MVKKIYKFVLTGGPSCCGKTTLCNILKECFNTPEKTQIVVLSMDNYYKSLHDPTANYDDPNAIDFELLIQHIKQLLSGSEINVPNYLFEFHCRDPVNTTLVKPAPVIILEGIFVQNDKRLVELADFTMMIKCEDWKLVDRRHVRDVKERGRTPESISKQLNETVMPGKHKFIDPFMHYADVVLDNNEDQHFQNSETVIPYIQQLINDTSNNKISPEEYLKKANKEEIEKLKQLLQNY</sequence>
<dbReference type="GO" id="GO:0016301">
    <property type="term" value="F:kinase activity"/>
    <property type="evidence" value="ECO:0007669"/>
    <property type="project" value="UniProtKB-KW"/>
</dbReference>
<name>A0A1V0SEN1_9VIRU</name>
<dbReference type="PANTHER" id="PTHR10285">
    <property type="entry name" value="URIDINE KINASE"/>
    <property type="match status" value="1"/>
</dbReference>
<proteinExistence type="predicted"/>
<dbReference type="SUPFAM" id="SSF52540">
    <property type="entry name" value="P-loop containing nucleoside triphosphate hydrolases"/>
    <property type="match status" value="1"/>
</dbReference>